<comment type="caution">
    <text evidence="2">The sequence shown here is derived from an EMBL/GenBank/DDBJ whole genome shotgun (WGS) entry which is preliminary data.</text>
</comment>
<accession>A0ABR7ED15</accession>
<dbReference type="EMBL" id="JACOON010000002">
    <property type="protein sequence ID" value="MBC5647680.1"/>
    <property type="molecule type" value="Genomic_DNA"/>
</dbReference>
<organism evidence="2 3">
    <name type="scientific">Christensenella tenuis</name>
    <dbReference type="NCBI Taxonomy" id="2763033"/>
    <lineage>
        <taxon>Bacteria</taxon>
        <taxon>Bacillati</taxon>
        <taxon>Bacillota</taxon>
        <taxon>Clostridia</taxon>
        <taxon>Christensenellales</taxon>
        <taxon>Christensenellaceae</taxon>
        <taxon>Christensenella</taxon>
    </lineage>
</organism>
<protein>
    <submittedName>
        <fullName evidence="2">Uncharacterized protein</fullName>
    </submittedName>
</protein>
<gene>
    <name evidence="2" type="ORF">H8S18_04980</name>
</gene>
<evidence type="ECO:0000313" key="2">
    <source>
        <dbReference type="EMBL" id="MBC5647680.1"/>
    </source>
</evidence>
<dbReference type="RefSeq" id="WP_186857199.1">
    <property type="nucleotide sequence ID" value="NZ_JACOON010000002.1"/>
</dbReference>
<name>A0ABR7ED15_9FIRM</name>
<proteinExistence type="predicted"/>
<sequence length="116" mass="12759">MTAGSTAPLKPFVMPAWVFPQIMASAIVKMFFVCRLGRLNCPSGIYEDFPFSMAPYLPDEPNPQIKNCFNTQSGVQTPYFTASSATTATEVPDPGGPMRAIIPTSKKMKSFFRKVI</sequence>
<keyword evidence="1" id="KW-1133">Transmembrane helix</keyword>
<evidence type="ECO:0000256" key="1">
    <source>
        <dbReference type="SAM" id="Phobius"/>
    </source>
</evidence>
<dbReference type="Proteomes" id="UP000606889">
    <property type="component" value="Unassembled WGS sequence"/>
</dbReference>
<keyword evidence="3" id="KW-1185">Reference proteome</keyword>
<keyword evidence="1" id="KW-0472">Membrane</keyword>
<reference evidence="2 3" key="1">
    <citation type="submission" date="2020-08" db="EMBL/GenBank/DDBJ databases">
        <title>Genome public.</title>
        <authorList>
            <person name="Liu C."/>
            <person name="Sun Q."/>
        </authorList>
    </citation>
    <scope>NUCLEOTIDE SEQUENCE [LARGE SCALE GENOMIC DNA]</scope>
    <source>
        <strain evidence="2 3">NSJ-35</strain>
    </source>
</reference>
<keyword evidence="1" id="KW-0812">Transmembrane</keyword>
<evidence type="ECO:0000313" key="3">
    <source>
        <dbReference type="Proteomes" id="UP000606889"/>
    </source>
</evidence>
<feature type="transmembrane region" description="Helical" evidence="1">
    <location>
        <begin position="12"/>
        <end position="32"/>
    </location>
</feature>